<feature type="domain" description="ISXO2-like transposase" evidence="1">
    <location>
        <begin position="136"/>
        <end position="279"/>
    </location>
</feature>
<sequence>MEPVRPWADVDYPSTFRSFQEWFATEESCREYLSRLRWPDGFVCPRCGDRGAWWTSATLWMCRACGRQTSVTSGTLFDRTRTPLSTWFAAAWFITAQKNGVSALGLQRVLGLASYETAWTWMHKFRRAMVTPGRELLRGSVEVDETFIGGVSRGKNGRSSDKVGVMVAAEMVTSRKLGRIRLEPTPVESLALVRFAERTIEPGSHIKTDGARELRRLSGLGFQHDYYTQLGSTIPAHVDLPGVHIVASLLKRWLQGTLHYATSADHLAYYLDEFTFRFNRRGARSRGLLFYRLLEQAVHTEPHPLHELTANGRSEPG</sequence>
<dbReference type="RefSeq" id="WP_386733304.1">
    <property type="nucleotide sequence ID" value="NZ_JBHSTP010000004.1"/>
</dbReference>
<accession>A0ABW1VHJ4</accession>
<name>A0ABW1VHJ4_9MICO</name>
<evidence type="ECO:0000259" key="1">
    <source>
        <dbReference type="SMART" id="SM01126"/>
    </source>
</evidence>
<gene>
    <name evidence="2" type="ORF">ACFQB0_15015</name>
</gene>
<dbReference type="Proteomes" id="UP001596306">
    <property type="component" value="Unassembled WGS sequence"/>
</dbReference>
<protein>
    <submittedName>
        <fullName evidence="2">IS1595 family transposase</fullName>
    </submittedName>
</protein>
<dbReference type="InterPro" id="IPR024445">
    <property type="entry name" value="Tnp_ISXO2-like"/>
</dbReference>
<dbReference type="InterPro" id="IPR024442">
    <property type="entry name" value="Transposase_Zn_ribbon"/>
</dbReference>
<evidence type="ECO:0000313" key="3">
    <source>
        <dbReference type="Proteomes" id="UP001596306"/>
    </source>
</evidence>
<keyword evidence="3" id="KW-1185">Reference proteome</keyword>
<evidence type="ECO:0000313" key="2">
    <source>
        <dbReference type="EMBL" id="MFC6357419.1"/>
    </source>
</evidence>
<dbReference type="Pfam" id="PF12762">
    <property type="entry name" value="DDE_Tnp_IS1595"/>
    <property type="match status" value="1"/>
</dbReference>
<reference evidence="3" key="1">
    <citation type="journal article" date="2019" name="Int. J. Syst. Evol. Microbiol.">
        <title>The Global Catalogue of Microorganisms (GCM) 10K type strain sequencing project: providing services to taxonomists for standard genome sequencing and annotation.</title>
        <authorList>
            <consortium name="The Broad Institute Genomics Platform"/>
            <consortium name="The Broad Institute Genome Sequencing Center for Infectious Disease"/>
            <person name="Wu L."/>
            <person name="Ma J."/>
        </authorList>
    </citation>
    <scope>NUCLEOTIDE SEQUENCE [LARGE SCALE GENOMIC DNA]</scope>
    <source>
        <strain evidence="3">CCUG 43304</strain>
    </source>
</reference>
<dbReference type="SMART" id="SM01126">
    <property type="entry name" value="DDE_Tnp_IS1595"/>
    <property type="match status" value="1"/>
</dbReference>
<dbReference type="Pfam" id="PF12760">
    <property type="entry name" value="Zn_ribbon_IS1595"/>
    <property type="match status" value="1"/>
</dbReference>
<dbReference type="NCBIfam" id="NF033547">
    <property type="entry name" value="transpos_IS1595"/>
    <property type="match status" value="1"/>
</dbReference>
<proteinExistence type="predicted"/>
<comment type="caution">
    <text evidence="2">The sequence shown here is derived from an EMBL/GenBank/DDBJ whole genome shotgun (WGS) entry which is preliminary data.</text>
</comment>
<organism evidence="2 3">
    <name type="scientific">Luethyella okanaganae</name>
    <dbReference type="NCBI Taxonomy" id="69372"/>
    <lineage>
        <taxon>Bacteria</taxon>
        <taxon>Bacillati</taxon>
        <taxon>Actinomycetota</taxon>
        <taxon>Actinomycetes</taxon>
        <taxon>Micrococcales</taxon>
        <taxon>Microbacteriaceae</taxon>
        <taxon>Luethyella</taxon>
    </lineage>
</organism>
<dbReference type="EMBL" id="JBHSTP010000004">
    <property type="protein sequence ID" value="MFC6357419.1"/>
    <property type="molecule type" value="Genomic_DNA"/>
</dbReference>